<dbReference type="Proteomes" id="UP000783213">
    <property type="component" value="Unassembled WGS sequence"/>
</dbReference>
<dbReference type="EMBL" id="RCSX01000008">
    <property type="protein sequence ID" value="KAF7931729.1"/>
    <property type="molecule type" value="Genomic_DNA"/>
</dbReference>
<comment type="caution">
    <text evidence="1">The sequence shown here is derived from an EMBL/GenBank/DDBJ whole genome shotgun (WGS) entry which is preliminary data.</text>
</comment>
<evidence type="ECO:0000313" key="1">
    <source>
        <dbReference type="EMBL" id="KAF7931729.1"/>
    </source>
</evidence>
<dbReference type="RefSeq" id="XP_038811621.1">
    <property type="nucleotide sequence ID" value="XM_038952085.1"/>
</dbReference>
<evidence type="ECO:0000313" key="2">
    <source>
        <dbReference type="Proteomes" id="UP000783213"/>
    </source>
</evidence>
<organism evidence="1 2">
    <name type="scientific">Botrytis deweyae</name>
    <dbReference type="NCBI Taxonomy" id="2478750"/>
    <lineage>
        <taxon>Eukaryota</taxon>
        <taxon>Fungi</taxon>
        <taxon>Dikarya</taxon>
        <taxon>Ascomycota</taxon>
        <taxon>Pezizomycotina</taxon>
        <taxon>Leotiomycetes</taxon>
        <taxon>Helotiales</taxon>
        <taxon>Sclerotiniaceae</taxon>
        <taxon>Botrytis</taxon>
    </lineage>
</organism>
<protein>
    <submittedName>
        <fullName evidence="1">Uncharacterized protein</fullName>
    </submittedName>
</protein>
<proteinExistence type="predicted"/>
<gene>
    <name evidence="1" type="ORF">EAE98_004465</name>
</gene>
<dbReference type="GeneID" id="62231239"/>
<reference evidence="1 2" key="1">
    <citation type="journal article" date="2020" name="Genome Biol. Evol.">
        <title>Comparative genomics of Sclerotiniaceae.</title>
        <authorList>
            <person name="Valero Jimenez C.A."/>
            <person name="Steentjes M."/>
            <person name="Scholten O.E."/>
            <person name="Van Kan J.A.L."/>
        </authorList>
    </citation>
    <scope>NUCLEOTIDE SEQUENCE [LARGE SCALE GENOMIC DNA]</scope>
    <source>
        <strain evidence="1 2">B1</strain>
    </source>
</reference>
<name>A0ABQ7IRS8_9HELO</name>
<accession>A0ABQ7IRS8</accession>
<sequence>MSPPMIHMGSMKAVTILNCSSSHTDADADADLVEPRSSGKGSILRFMESKQISETNDTIEIVSPVLHLSAYVPCFINC</sequence>
<keyword evidence="2" id="KW-1185">Reference proteome</keyword>